<dbReference type="PANTHER" id="PTHR45832:SF22">
    <property type="entry name" value="SERINE_THREONINE-PROTEIN KINASE SAMKA-RELATED"/>
    <property type="match status" value="1"/>
</dbReference>
<feature type="domain" description="CRIB" evidence="15">
    <location>
        <begin position="17"/>
        <end position="30"/>
    </location>
</feature>
<dbReference type="GO" id="GO:0004674">
    <property type="term" value="F:protein serine/threonine kinase activity"/>
    <property type="evidence" value="ECO:0007669"/>
    <property type="project" value="UniProtKB-KW"/>
</dbReference>
<dbReference type="EMBL" id="JADGKB010000046">
    <property type="protein sequence ID" value="KAJ3256778.1"/>
    <property type="molecule type" value="Genomic_DNA"/>
</dbReference>
<evidence type="ECO:0000256" key="4">
    <source>
        <dbReference type="ARBA" id="ARBA00022490"/>
    </source>
</evidence>
<evidence type="ECO:0000256" key="1">
    <source>
        <dbReference type="ARBA" id="ARBA00004496"/>
    </source>
</evidence>
<comment type="subcellular location">
    <subcellularLocation>
        <location evidence="1">Cytoplasm</location>
    </subcellularLocation>
</comment>
<evidence type="ECO:0000313" key="17">
    <source>
        <dbReference type="Proteomes" id="UP001210925"/>
    </source>
</evidence>
<comment type="caution">
    <text evidence="16">The sequence shown here is derived from an EMBL/GenBank/DDBJ whole genome shotgun (WGS) entry which is preliminary data.</text>
</comment>
<name>A0AAD5Y3J1_9FUNG</name>
<accession>A0AAD5Y3J1</accession>
<feature type="region of interest" description="Disordered" evidence="13">
    <location>
        <begin position="159"/>
        <end position="255"/>
    </location>
</feature>
<keyword evidence="5" id="KW-0723">Serine/threonine-protein kinase</keyword>
<evidence type="ECO:0000256" key="9">
    <source>
        <dbReference type="ARBA" id="ARBA00022840"/>
    </source>
</evidence>
<keyword evidence="6" id="KW-0808">Transferase</keyword>
<dbReference type="Gene3D" id="1.10.510.10">
    <property type="entry name" value="Transferase(Phosphotransferase) domain 1"/>
    <property type="match status" value="1"/>
</dbReference>
<dbReference type="InterPro" id="IPR017441">
    <property type="entry name" value="Protein_kinase_ATP_BS"/>
</dbReference>
<dbReference type="PROSITE" id="PS50108">
    <property type="entry name" value="CRIB"/>
    <property type="match status" value="1"/>
</dbReference>
<feature type="compositionally biased region" description="Pro residues" evidence="13">
    <location>
        <begin position="166"/>
        <end position="177"/>
    </location>
</feature>
<evidence type="ECO:0000256" key="2">
    <source>
        <dbReference type="ARBA" id="ARBA00008874"/>
    </source>
</evidence>
<dbReference type="Proteomes" id="UP001210925">
    <property type="component" value="Unassembled WGS sequence"/>
</dbReference>
<dbReference type="FunFam" id="3.30.200.20:FF:000705">
    <property type="entry name" value="Non-specific serine/threonine protein kinase"/>
    <property type="match status" value="1"/>
</dbReference>
<evidence type="ECO:0000256" key="7">
    <source>
        <dbReference type="ARBA" id="ARBA00022741"/>
    </source>
</evidence>
<keyword evidence="7 12" id="KW-0547">Nucleotide-binding</keyword>
<evidence type="ECO:0000256" key="6">
    <source>
        <dbReference type="ARBA" id="ARBA00022679"/>
    </source>
</evidence>
<dbReference type="InterPro" id="IPR000095">
    <property type="entry name" value="CRIB_dom"/>
</dbReference>
<keyword evidence="8 16" id="KW-0418">Kinase</keyword>
<dbReference type="SMART" id="SM00285">
    <property type="entry name" value="PBD"/>
    <property type="match status" value="1"/>
</dbReference>
<comment type="catalytic activity">
    <reaction evidence="10">
        <text>L-threonyl-[protein] + ATP = O-phospho-L-threonyl-[protein] + ADP + H(+)</text>
        <dbReference type="Rhea" id="RHEA:46608"/>
        <dbReference type="Rhea" id="RHEA-COMP:11060"/>
        <dbReference type="Rhea" id="RHEA-COMP:11605"/>
        <dbReference type="ChEBI" id="CHEBI:15378"/>
        <dbReference type="ChEBI" id="CHEBI:30013"/>
        <dbReference type="ChEBI" id="CHEBI:30616"/>
        <dbReference type="ChEBI" id="CHEBI:61977"/>
        <dbReference type="ChEBI" id="CHEBI:456216"/>
        <dbReference type="EC" id="2.7.11.1"/>
    </reaction>
</comment>
<feature type="binding site" evidence="12">
    <location>
        <position position="303"/>
    </location>
    <ligand>
        <name>ATP</name>
        <dbReference type="ChEBI" id="CHEBI:30616"/>
    </ligand>
</feature>
<evidence type="ECO:0000259" key="14">
    <source>
        <dbReference type="PROSITE" id="PS50011"/>
    </source>
</evidence>
<dbReference type="AlphaFoldDB" id="A0AAD5Y3J1"/>
<dbReference type="InterPro" id="IPR008271">
    <property type="entry name" value="Ser/Thr_kinase_AS"/>
</dbReference>
<dbReference type="Pfam" id="PF00069">
    <property type="entry name" value="Pkinase"/>
    <property type="match status" value="1"/>
</dbReference>
<dbReference type="PROSITE" id="PS00108">
    <property type="entry name" value="PROTEIN_KINASE_ST"/>
    <property type="match status" value="1"/>
</dbReference>
<keyword evidence="9 12" id="KW-0067">ATP-binding</keyword>
<gene>
    <name evidence="16" type="primary">STE20_3</name>
    <name evidence="16" type="ORF">HK103_005152</name>
</gene>
<dbReference type="InterPro" id="IPR036936">
    <property type="entry name" value="CRIB_dom_sf"/>
</dbReference>
<dbReference type="GO" id="GO:0005524">
    <property type="term" value="F:ATP binding"/>
    <property type="evidence" value="ECO:0007669"/>
    <property type="project" value="UniProtKB-UniRule"/>
</dbReference>
<evidence type="ECO:0000256" key="11">
    <source>
        <dbReference type="ARBA" id="ARBA00048679"/>
    </source>
</evidence>
<keyword evidence="17" id="KW-1185">Reference proteome</keyword>
<dbReference type="InterPro" id="IPR011009">
    <property type="entry name" value="Kinase-like_dom_sf"/>
</dbReference>
<dbReference type="PROSITE" id="PS00107">
    <property type="entry name" value="PROTEIN_KINASE_ATP"/>
    <property type="match status" value="1"/>
</dbReference>
<feature type="compositionally biased region" description="Pro residues" evidence="13">
    <location>
        <begin position="195"/>
        <end position="206"/>
    </location>
</feature>
<evidence type="ECO:0000256" key="12">
    <source>
        <dbReference type="PROSITE-ProRule" id="PRU10141"/>
    </source>
</evidence>
<dbReference type="PROSITE" id="PS50011">
    <property type="entry name" value="PROTEIN_KINASE_DOM"/>
    <property type="match status" value="1"/>
</dbReference>
<dbReference type="GO" id="GO:0005737">
    <property type="term" value="C:cytoplasm"/>
    <property type="evidence" value="ECO:0007669"/>
    <property type="project" value="UniProtKB-SubCell"/>
</dbReference>
<dbReference type="PANTHER" id="PTHR45832">
    <property type="entry name" value="SERINE/THREONINE-PROTEIN KINASE SAMKA-RELATED-RELATED"/>
    <property type="match status" value="1"/>
</dbReference>
<dbReference type="CDD" id="cd06614">
    <property type="entry name" value="STKc_PAK"/>
    <property type="match status" value="1"/>
</dbReference>
<evidence type="ECO:0000256" key="13">
    <source>
        <dbReference type="SAM" id="MobiDB-lite"/>
    </source>
</evidence>
<dbReference type="Pfam" id="PF00786">
    <property type="entry name" value="PBD"/>
    <property type="match status" value="1"/>
</dbReference>
<evidence type="ECO:0000256" key="8">
    <source>
        <dbReference type="ARBA" id="ARBA00022777"/>
    </source>
</evidence>
<dbReference type="SUPFAM" id="SSF56112">
    <property type="entry name" value="Protein kinase-like (PK-like)"/>
    <property type="match status" value="1"/>
</dbReference>
<feature type="domain" description="Protein kinase" evidence="14">
    <location>
        <begin position="274"/>
        <end position="525"/>
    </location>
</feature>
<comment type="similarity">
    <text evidence="2">Belongs to the protein kinase superfamily. STE Ser/Thr protein kinase family. STE20 subfamily.</text>
</comment>
<dbReference type="SMART" id="SM00220">
    <property type="entry name" value="S_TKc"/>
    <property type="match status" value="1"/>
</dbReference>
<evidence type="ECO:0000256" key="3">
    <source>
        <dbReference type="ARBA" id="ARBA00012513"/>
    </source>
</evidence>
<dbReference type="InterPro" id="IPR051931">
    <property type="entry name" value="PAK3-like"/>
</dbReference>
<evidence type="ECO:0000259" key="15">
    <source>
        <dbReference type="PROSITE" id="PS50108"/>
    </source>
</evidence>
<dbReference type="CDD" id="cd01093">
    <property type="entry name" value="CRIB_PAK_like"/>
    <property type="match status" value="1"/>
</dbReference>
<dbReference type="Gene3D" id="3.90.810.10">
    <property type="entry name" value="CRIB domain"/>
    <property type="match status" value="1"/>
</dbReference>
<dbReference type="Gene3D" id="3.30.200.20">
    <property type="entry name" value="Phosphorylase Kinase, domain 1"/>
    <property type="match status" value="1"/>
</dbReference>
<evidence type="ECO:0000256" key="10">
    <source>
        <dbReference type="ARBA" id="ARBA00047899"/>
    </source>
</evidence>
<dbReference type="InterPro" id="IPR000719">
    <property type="entry name" value="Prot_kinase_dom"/>
</dbReference>
<sequence length="546" mass="59348">MFVAEEQSPPKVNRAAISTPYNPVHVTHVGYDVNAGEFTGLPDHWTKMINESGISKQDQAKNPQALIDVIGFISENNIASEEEKAFAKFSSAVENPTPASSIMGAPELEKDSPVSPLPKLPKDLVVEKAVEIVKVQSKPTEIKSPTINTATPILSPLIIPPASQSPLPPKPKPPIVPARPAHTLGIASTDVRPPAVGPKPSTPVSPSPLAAQRSEAEQPTTPKPPPKPVIKKTPSGSEIASQVKRRPKAGGDSAEDVMSRLKALCNPQDPKRLYSNLKKIGQGASGGVFIAKQNDTGNSVAIKQMNLNEQPKKELIVNEILVMNSAKNKNIVNFIDSFLVQGDLWVVMEYMEGGSLTDTIQINYMTEEQIAVVCREVLEGLAHLHSKGIIHRDIKSDNILLGMDGQIKITDFGFCATIADGQAKRNTMVGTPYWMAPEVVTRKEYGPKIDVWSLGIMSIEMLEGEPPYLNENPIRALYLIATNGTPSLQDPDSASENFKDFLQCALKVQVSERYSTEELLVHPFILNSKPIKTLIPLIQSTKSAKQ</sequence>
<dbReference type="InterPro" id="IPR033923">
    <property type="entry name" value="PAK_BD"/>
</dbReference>
<proteinExistence type="inferred from homology"/>
<dbReference type="FunFam" id="1.10.510.10:FF:000011">
    <property type="entry name" value="Non-specific serine/threonine protein kinase"/>
    <property type="match status" value="1"/>
</dbReference>
<protein>
    <recommendedName>
        <fullName evidence="3">non-specific serine/threonine protein kinase</fullName>
        <ecNumber evidence="3">2.7.11.1</ecNumber>
    </recommendedName>
</protein>
<dbReference type="EC" id="2.7.11.1" evidence="3"/>
<evidence type="ECO:0000256" key="5">
    <source>
        <dbReference type="ARBA" id="ARBA00022527"/>
    </source>
</evidence>
<reference evidence="16" key="1">
    <citation type="submission" date="2020-05" db="EMBL/GenBank/DDBJ databases">
        <title>Phylogenomic resolution of chytrid fungi.</title>
        <authorList>
            <person name="Stajich J.E."/>
            <person name="Amses K."/>
            <person name="Simmons R."/>
            <person name="Seto K."/>
            <person name="Myers J."/>
            <person name="Bonds A."/>
            <person name="Quandt C.A."/>
            <person name="Barry K."/>
            <person name="Liu P."/>
            <person name="Grigoriev I."/>
            <person name="Longcore J.E."/>
            <person name="James T.Y."/>
        </authorList>
    </citation>
    <scope>NUCLEOTIDE SEQUENCE</scope>
    <source>
        <strain evidence="16">PLAUS21</strain>
    </source>
</reference>
<comment type="catalytic activity">
    <reaction evidence="11">
        <text>L-seryl-[protein] + ATP = O-phospho-L-seryl-[protein] + ADP + H(+)</text>
        <dbReference type="Rhea" id="RHEA:17989"/>
        <dbReference type="Rhea" id="RHEA-COMP:9863"/>
        <dbReference type="Rhea" id="RHEA-COMP:11604"/>
        <dbReference type="ChEBI" id="CHEBI:15378"/>
        <dbReference type="ChEBI" id="CHEBI:29999"/>
        <dbReference type="ChEBI" id="CHEBI:30616"/>
        <dbReference type="ChEBI" id="CHEBI:83421"/>
        <dbReference type="ChEBI" id="CHEBI:456216"/>
        <dbReference type="EC" id="2.7.11.1"/>
    </reaction>
</comment>
<evidence type="ECO:0000313" key="16">
    <source>
        <dbReference type="EMBL" id="KAJ3256778.1"/>
    </source>
</evidence>
<keyword evidence="4" id="KW-0963">Cytoplasm</keyword>
<organism evidence="16 17">
    <name type="scientific">Boothiomyces macroporosus</name>
    <dbReference type="NCBI Taxonomy" id="261099"/>
    <lineage>
        <taxon>Eukaryota</taxon>
        <taxon>Fungi</taxon>
        <taxon>Fungi incertae sedis</taxon>
        <taxon>Chytridiomycota</taxon>
        <taxon>Chytridiomycota incertae sedis</taxon>
        <taxon>Chytridiomycetes</taxon>
        <taxon>Rhizophydiales</taxon>
        <taxon>Terramycetaceae</taxon>
        <taxon>Boothiomyces</taxon>
    </lineage>
</organism>